<gene>
    <name evidence="5" type="ORF">EV668_0172</name>
</gene>
<evidence type="ECO:0000256" key="3">
    <source>
        <dbReference type="ARBA" id="ARBA00023239"/>
    </source>
</evidence>
<protein>
    <submittedName>
        <fullName evidence="5">Hydroxymethylglutaryl-CoA lyase</fullName>
    </submittedName>
</protein>
<keyword evidence="3 5" id="KW-0456">Lyase</keyword>
<dbReference type="GO" id="GO:0046951">
    <property type="term" value="P:ketone body biosynthetic process"/>
    <property type="evidence" value="ECO:0007669"/>
    <property type="project" value="TreeGrafter"/>
</dbReference>
<dbReference type="PANTHER" id="PTHR42738:SF7">
    <property type="entry name" value="HYDROXYMETHYLGLUTARYL-COA LYASE"/>
    <property type="match status" value="1"/>
</dbReference>
<dbReference type="GO" id="GO:0004419">
    <property type="term" value="F:hydroxymethylglutaryl-CoA lyase activity"/>
    <property type="evidence" value="ECO:0007669"/>
    <property type="project" value="TreeGrafter"/>
</dbReference>
<dbReference type="Gene3D" id="3.20.20.70">
    <property type="entry name" value="Aldolase class I"/>
    <property type="match status" value="1"/>
</dbReference>
<evidence type="ECO:0000313" key="5">
    <source>
        <dbReference type="EMBL" id="TDR92928.1"/>
    </source>
</evidence>
<keyword evidence="6" id="KW-1185">Reference proteome</keyword>
<comment type="caution">
    <text evidence="5">The sequence shown here is derived from an EMBL/GenBank/DDBJ whole genome shotgun (WGS) entry which is preliminary data.</text>
</comment>
<comment type="similarity">
    <text evidence="1">Belongs to the HMG-CoA lyase family.</text>
</comment>
<dbReference type="InterPro" id="IPR000891">
    <property type="entry name" value="PYR_CT"/>
</dbReference>
<reference evidence="5 6" key="1">
    <citation type="submission" date="2019-03" db="EMBL/GenBank/DDBJ databases">
        <title>Genomic Encyclopedia of Type Strains, Phase IV (KMG-IV): sequencing the most valuable type-strain genomes for metagenomic binning, comparative biology and taxonomic classification.</title>
        <authorList>
            <person name="Goeker M."/>
        </authorList>
    </citation>
    <scope>NUCLEOTIDE SEQUENCE [LARGE SCALE GENOMIC DNA]</scope>
    <source>
        <strain evidence="5 6">DSM 25903</strain>
    </source>
</reference>
<dbReference type="InterPro" id="IPR043594">
    <property type="entry name" value="HMGL"/>
</dbReference>
<dbReference type="Proteomes" id="UP000295122">
    <property type="component" value="Unassembled WGS sequence"/>
</dbReference>
<evidence type="ECO:0000259" key="4">
    <source>
        <dbReference type="PROSITE" id="PS50991"/>
    </source>
</evidence>
<dbReference type="SUPFAM" id="SSF51569">
    <property type="entry name" value="Aldolase"/>
    <property type="match status" value="1"/>
</dbReference>
<evidence type="ECO:0000313" key="6">
    <source>
        <dbReference type="Proteomes" id="UP000295122"/>
    </source>
</evidence>
<organism evidence="5 6">
    <name type="scientific">Enterovirga rhinocerotis</name>
    <dbReference type="NCBI Taxonomy" id="1339210"/>
    <lineage>
        <taxon>Bacteria</taxon>
        <taxon>Pseudomonadati</taxon>
        <taxon>Pseudomonadota</taxon>
        <taxon>Alphaproteobacteria</taxon>
        <taxon>Hyphomicrobiales</taxon>
        <taxon>Methylobacteriaceae</taxon>
        <taxon>Enterovirga</taxon>
    </lineage>
</organism>
<evidence type="ECO:0000256" key="1">
    <source>
        <dbReference type="ARBA" id="ARBA00009405"/>
    </source>
</evidence>
<dbReference type="GO" id="GO:0006552">
    <property type="term" value="P:L-leucine catabolic process"/>
    <property type="evidence" value="ECO:0007669"/>
    <property type="project" value="TreeGrafter"/>
</dbReference>
<evidence type="ECO:0000256" key="2">
    <source>
        <dbReference type="ARBA" id="ARBA00022723"/>
    </source>
</evidence>
<dbReference type="InterPro" id="IPR013785">
    <property type="entry name" value="Aldolase_TIM"/>
</dbReference>
<proteinExistence type="inferred from homology"/>
<dbReference type="GO" id="GO:0046872">
    <property type="term" value="F:metal ion binding"/>
    <property type="evidence" value="ECO:0007669"/>
    <property type="project" value="UniProtKB-KW"/>
</dbReference>
<dbReference type="PROSITE" id="PS50991">
    <property type="entry name" value="PYR_CT"/>
    <property type="match status" value="1"/>
</dbReference>
<keyword evidence="2" id="KW-0479">Metal-binding</keyword>
<dbReference type="AlphaFoldDB" id="A0A4R7C3E4"/>
<feature type="domain" description="Pyruvate carboxyltransferase" evidence="4">
    <location>
        <begin position="13"/>
        <end position="288"/>
    </location>
</feature>
<name>A0A4R7C3E4_9HYPH</name>
<dbReference type="Pfam" id="PF00682">
    <property type="entry name" value="HMGL-like"/>
    <property type="match status" value="1"/>
</dbReference>
<accession>A0A4R7C3E4</accession>
<sequence>MGLSEERAVAEAVTICECFARDGLQHEDLPLSTETKIALIDLFALAGFPRIEATSYSHPDRVPAFRDASAVLGGIGRPAGIHFKATCPNLRAVQRALDDDEAGHGATELSLLVSATESHTNRNLRTTREKQWETVAEMAHAARGRFRLVGVVSMALGCPFEGAVDPGRVVEDVARFRDLGAELVTIGDTVGYASPRTVRELFGRLLREVPGIAPVAHFHDTRGSGLANSLAALEIGCLHFDTAMGGVGGHPVGIVYGEGFTGNVATEDLVNLFEAEGASTGIDLDALMLASRRCEAALGRELRSMVARSGFGPLPGRQAA</sequence>
<dbReference type="CDD" id="cd07938">
    <property type="entry name" value="DRE_TIM_HMGL"/>
    <property type="match status" value="1"/>
</dbReference>
<dbReference type="PANTHER" id="PTHR42738">
    <property type="entry name" value="HYDROXYMETHYLGLUTARYL-COA LYASE"/>
    <property type="match status" value="1"/>
</dbReference>
<dbReference type="EMBL" id="SNZR01000011">
    <property type="protein sequence ID" value="TDR92928.1"/>
    <property type="molecule type" value="Genomic_DNA"/>
</dbReference>